<sequence length="357" mass="38673">MAPLGNVTSGKQKRAPKTFITFLSGATSGCISTLALQPLDVVKTRMQMSAAYNRSVHLQPALSLQPNSSIFETFRGIVHQDRVSGLWRGVAPSILRNTMGVGLYFMTLNAITARLSSPDGSLSHVATLASGAGSRSLAVVLLCPLSVIKTRMETVEYSRMYNGIAHAMRTIVAQEGIGGLFSGLVPAVLRDAPFSAMYMLIYLRAKQTLGQAVGLKENRSSIMRSVAPQASTNSLHLQKTEIPAKVTSTKGLTMAVNFASGAMGGGLATLLTQPQDVIKTRMQLSMRHSDGTPSRYSNVWEASRRLFNEEGLYAFFRGSSPRFLKRILGSAITWMVFEEANTLYSNILKKTNEPTAS</sequence>
<dbReference type="InterPro" id="IPR018108">
    <property type="entry name" value="MCP_transmembrane"/>
</dbReference>
<evidence type="ECO:0000256" key="3">
    <source>
        <dbReference type="ARBA" id="ARBA00022692"/>
    </source>
</evidence>
<feature type="repeat" description="Solcar" evidence="6">
    <location>
        <begin position="122"/>
        <end position="208"/>
    </location>
</feature>
<dbReference type="PhylomeDB" id="R7QLK5"/>
<dbReference type="Gene3D" id="1.50.40.10">
    <property type="entry name" value="Mitochondrial carrier domain"/>
    <property type="match status" value="3"/>
</dbReference>
<keyword evidence="4" id="KW-0677">Repeat</keyword>
<dbReference type="OrthoDB" id="1924968at2759"/>
<feature type="repeat" description="Solcar" evidence="6">
    <location>
        <begin position="252"/>
        <end position="343"/>
    </location>
</feature>
<dbReference type="PRINTS" id="PR00926">
    <property type="entry name" value="MITOCARRIER"/>
</dbReference>
<feature type="repeat" description="Solcar" evidence="6">
    <location>
        <begin position="16"/>
        <end position="114"/>
    </location>
</feature>
<dbReference type="GO" id="GO:1904983">
    <property type="term" value="P:glycine import into mitochondrion"/>
    <property type="evidence" value="ECO:0007669"/>
    <property type="project" value="TreeGrafter"/>
</dbReference>
<keyword evidence="3 6" id="KW-0812">Transmembrane</keyword>
<protein>
    <submittedName>
        <fullName evidence="8">Uncharacterized protein</fullName>
    </submittedName>
</protein>
<dbReference type="Proteomes" id="UP000012073">
    <property type="component" value="Unassembled WGS sequence"/>
</dbReference>
<dbReference type="GO" id="GO:0016020">
    <property type="term" value="C:membrane"/>
    <property type="evidence" value="ECO:0007669"/>
    <property type="project" value="UniProtKB-SubCell"/>
</dbReference>
<accession>R7QLK5</accession>
<gene>
    <name evidence="8" type="ORF">CHC_T00006111001</name>
</gene>
<dbReference type="PANTHER" id="PTHR46181:SF3">
    <property type="entry name" value="MITOCHONDRIAL GLYCINE TRANSPORTER"/>
    <property type="match status" value="1"/>
</dbReference>
<dbReference type="SUPFAM" id="SSF103506">
    <property type="entry name" value="Mitochondrial carrier"/>
    <property type="match status" value="1"/>
</dbReference>
<evidence type="ECO:0000256" key="6">
    <source>
        <dbReference type="PROSITE-ProRule" id="PRU00282"/>
    </source>
</evidence>
<comment type="subcellular location">
    <subcellularLocation>
        <location evidence="1">Membrane</location>
        <topology evidence="1">Multi-pass membrane protein</topology>
    </subcellularLocation>
</comment>
<dbReference type="InterPro" id="IPR023395">
    <property type="entry name" value="MCP_dom_sf"/>
</dbReference>
<dbReference type="GeneID" id="17325888"/>
<evidence type="ECO:0000256" key="1">
    <source>
        <dbReference type="ARBA" id="ARBA00004141"/>
    </source>
</evidence>
<dbReference type="RefSeq" id="XP_005718170.1">
    <property type="nucleotide sequence ID" value="XM_005718113.1"/>
</dbReference>
<evidence type="ECO:0000256" key="2">
    <source>
        <dbReference type="ARBA" id="ARBA00022448"/>
    </source>
</evidence>
<dbReference type="PROSITE" id="PS50920">
    <property type="entry name" value="SOLCAR"/>
    <property type="match status" value="3"/>
</dbReference>
<dbReference type="OMA" id="WGIYEEL"/>
<dbReference type="KEGG" id="ccp:CHC_T00006111001"/>
<proteinExistence type="inferred from homology"/>
<comment type="similarity">
    <text evidence="7">Belongs to the mitochondrial carrier (TC 2.A.29) family.</text>
</comment>
<evidence type="ECO:0000313" key="9">
    <source>
        <dbReference type="Proteomes" id="UP000012073"/>
    </source>
</evidence>
<keyword evidence="2 7" id="KW-0813">Transport</keyword>
<organism evidence="8 9">
    <name type="scientific">Chondrus crispus</name>
    <name type="common">Carrageen Irish moss</name>
    <name type="synonym">Polymorpha crispa</name>
    <dbReference type="NCBI Taxonomy" id="2769"/>
    <lineage>
        <taxon>Eukaryota</taxon>
        <taxon>Rhodophyta</taxon>
        <taxon>Florideophyceae</taxon>
        <taxon>Rhodymeniophycidae</taxon>
        <taxon>Gigartinales</taxon>
        <taxon>Gigartinaceae</taxon>
        <taxon>Chondrus</taxon>
    </lineage>
</organism>
<dbReference type="GO" id="GO:0015187">
    <property type="term" value="F:glycine transmembrane transporter activity"/>
    <property type="evidence" value="ECO:0007669"/>
    <property type="project" value="TreeGrafter"/>
</dbReference>
<reference evidence="9" key="1">
    <citation type="journal article" date="2013" name="Proc. Natl. Acad. Sci. U.S.A.">
        <title>Genome structure and metabolic features in the red seaweed Chondrus crispus shed light on evolution of the Archaeplastida.</title>
        <authorList>
            <person name="Collen J."/>
            <person name="Porcel B."/>
            <person name="Carre W."/>
            <person name="Ball S.G."/>
            <person name="Chaparro C."/>
            <person name="Tonon T."/>
            <person name="Barbeyron T."/>
            <person name="Michel G."/>
            <person name="Noel B."/>
            <person name="Valentin K."/>
            <person name="Elias M."/>
            <person name="Artiguenave F."/>
            <person name="Arun A."/>
            <person name="Aury J.M."/>
            <person name="Barbosa-Neto J.F."/>
            <person name="Bothwell J.H."/>
            <person name="Bouget F.Y."/>
            <person name="Brillet L."/>
            <person name="Cabello-Hurtado F."/>
            <person name="Capella-Gutierrez S."/>
            <person name="Charrier B."/>
            <person name="Cladiere L."/>
            <person name="Cock J.M."/>
            <person name="Coelho S.M."/>
            <person name="Colleoni C."/>
            <person name="Czjzek M."/>
            <person name="Da Silva C."/>
            <person name="Delage L."/>
            <person name="Denoeud F."/>
            <person name="Deschamps P."/>
            <person name="Dittami S.M."/>
            <person name="Gabaldon T."/>
            <person name="Gachon C.M."/>
            <person name="Groisillier A."/>
            <person name="Herve C."/>
            <person name="Jabbari K."/>
            <person name="Katinka M."/>
            <person name="Kloareg B."/>
            <person name="Kowalczyk N."/>
            <person name="Labadie K."/>
            <person name="Leblanc C."/>
            <person name="Lopez P.J."/>
            <person name="McLachlan D.H."/>
            <person name="Meslet-Cladiere L."/>
            <person name="Moustafa A."/>
            <person name="Nehr Z."/>
            <person name="Nyvall Collen P."/>
            <person name="Panaud O."/>
            <person name="Partensky F."/>
            <person name="Poulain J."/>
            <person name="Rensing S.A."/>
            <person name="Rousvoal S."/>
            <person name="Samson G."/>
            <person name="Symeonidi A."/>
            <person name="Weissenbach J."/>
            <person name="Zambounis A."/>
            <person name="Wincker P."/>
            <person name="Boyen C."/>
        </authorList>
    </citation>
    <scope>NUCLEOTIDE SEQUENCE [LARGE SCALE GENOMIC DNA]</scope>
    <source>
        <strain evidence="9">cv. Stackhouse</strain>
    </source>
</reference>
<name>R7QLK5_CHOCR</name>
<keyword evidence="9" id="KW-1185">Reference proteome</keyword>
<dbReference type="EMBL" id="HG001914">
    <property type="protein sequence ID" value="CDF38285.1"/>
    <property type="molecule type" value="Genomic_DNA"/>
</dbReference>
<evidence type="ECO:0000313" key="8">
    <source>
        <dbReference type="EMBL" id="CDF38285.1"/>
    </source>
</evidence>
<dbReference type="PANTHER" id="PTHR46181">
    <property type="entry name" value="MITOCHONDRIAL GLYCINE TRANSPORTER"/>
    <property type="match status" value="1"/>
</dbReference>
<keyword evidence="5 6" id="KW-0472">Membrane</keyword>
<dbReference type="InterPro" id="IPR002067">
    <property type="entry name" value="MCP"/>
</dbReference>
<dbReference type="AlphaFoldDB" id="R7QLK5"/>
<dbReference type="Gramene" id="CDF38285">
    <property type="protein sequence ID" value="CDF38285"/>
    <property type="gene ID" value="CHC_T00006111001"/>
</dbReference>
<evidence type="ECO:0000256" key="5">
    <source>
        <dbReference type="ARBA" id="ARBA00023136"/>
    </source>
</evidence>
<evidence type="ECO:0000256" key="4">
    <source>
        <dbReference type="ARBA" id="ARBA00022737"/>
    </source>
</evidence>
<dbReference type="GO" id="GO:0005739">
    <property type="term" value="C:mitochondrion"/>
    <property type="evidence" value="ECO:0007669"/>
    <property type="project" value="TreeGrafter"/>
</dbReference>
<dbReference type="Pfam" id="PF00153">
    <property type="entry name" value="Mito_carr"/>
    <property type="match status" value="3"/>
</dbReference>
<evidence type="ECO:0000256" key="7">
    <source>
        <dbReference type="RuleBase" id="RU000488"/>
    </source>
</evidence>